<dbReference type="InterPro" id="IPR005645">
    <property type="entry name" value="FSH-like_dom"/>
</dbReference>
<dbReference type="InterPro" id="IPR029058">
    <property type="entry name" value="AB_hydrolase_fold"/>
</dbReference>
<comment type="caution">
    <text evidence="3">The sequence shown here is derived from an EMBL/GenBank/DDBJ whole genome shotgun (WGS) entry which is preliminary data.</text>
</comment>
<evidence type="ECO:0000313" key="4">
    <source>
        <dbReference type="Proteomes" id="UP001457282"/>
    </source>
</evidence>
<evidence type="ECO:0000313" key="3">
    <source>
        <dbReference type="EMBL" id="KAK9920010.1"/>
    </source>
</evidence>
<dbReference type="AlphaFoldDB" id="A0AAW1W9R5"/>
<keyword evidence="1" id="KW-0378">Hydrolase</keyword>
<dbReference type="InterPro" id="IPR050593">
    <property type="entry name" value="LovG"/>
</dbReference>
<feature type="domain" description="Serine hydrolase" evidence="2">
    <location>
        <begin position="2"/>
        <end position="86"/>
    </location>
</feature>
<dbReference type="GO" id="GO:0005737">
    <property type="term" value="C:cytoplasm"/>
    <property type="evidence" value="ECO:0007669"/>
    <property type="project" value="TreeGrafter"/>
</dbReference>
<dbReference type="PANTHER" id="PTHR48070:SF6">
    <property type="entry name" value="ESTERASE OVCA2"/>
    <property type="match status" value="1"/>
</dbReference>
<protein>
    <recommendedName>
        <fullName evidence="2">Serine hydrolase domain-containing protein</fullName>
    </recommendedName>
</protein>
<dbReference type="Pfam" id="PF03959">
    <property type="entry name" value="FSH1"/>
    <property type="match status" value="1"/>
</dbReference>
<evidence type="ECO:0000256" key="1">
    <source>
        <dbReference type="ARBA" id="ARBA00022801"/>
    </source>
</evidence>
<dbReference type="GO" id="GO:0016787">
    <property type="term" value="F:hydrolase activity"/>
    <property type="evidence" value="ECO:0007669"/>
    <property type="project" value="UniProtKB-KW"/>
</dbReference>
<dbReference type="GO" id="GO:0005634">
    <property type="term" value="C:nucleus"/>
    <property type="evidence" value="ECO:0007669"/>
    <property type="project" value="TreeGrafter"/>
</dbReference>
<dbReference type="SUPFAM" id="SSF53474">
    <property type="entry name" value="alpha/beta-Hydrolases"/>
    <property type="match status" value="1"/>
</dbReference>
<dbReference type="Proteomes" id="UP001457282">
    <property type="component" value="Unassembled WGS sequence"/>
</dbReference>
<organism evidence="3 4">
    <name type="scientific">Rubus argutus</name>
    <name type="common">Southern blackberry</name>
    <dbReference type="NCBI Taxonomy" id="59490"/>
    <lineage>
        <taxon>Eukaryota</taxon>
        <taxon>Viridiplantae</taxon>
        <taxon>Streptophyta</taxon>
        <taxon>Embryophyta</taxon>
        <taxon>Tracheophyta</taxon>
        <taxon>Spermatophyta</taxon>
        <taxon>Magnoliopsida</taxon>
        <taxon>eudicotyledons</taxon>
        <taxon>Gunneridae</taxon>
        <taxon>Pentapetalae</taxon>
        <taxon>rosids</taxon>
        <taxon>fabids</taxon>
        <taxon>Rosales</taxon>
        <taxon>Rosaceae</taxon>
        <taxon>Rosoideae</taxon>
        <taxon>Rosoideae incertae sedis</taxon>
        <taxon>Rubus</taxon>
    </lineage>
</organism>
<gene>
    <name evidence="3" type="ORF">M0R45_028577</name>
</gene>
<sequence length="94" mass="10853">MQLRFVVLCSGFGIQLLKQEFDEEEMLTKCHCPSLHIFGKDHGKDRQIAKQESRELASLFDDGCSVIVEHDSGHIIPTRTPYIDQIKDFLCRFL</sequence>
<accession>A0AAW1W9R5</accession>
<dbReference type="EMBL" id="JBEDUW010000006">
    <property type="protein sequence ID" value="KAK9920010.1"/>
    <property type="molecule type" value="Genomic_DNA"/>
</dbReference>
<proteinExistence type="predicted"/>
<name>A0AAW1W9R5_RUBAR</name>
<keyword evidence="4" id="KW-1185">Reference proteome</keyword>
<dbReference type="Gene3D" id="3.40.50.1820">
    <property type="entry name" value="alpha/beta hydrolase"/>
    <property type="match status" value="1"/>
</dbReference>
<reference evidence="3 4" key="1">
    <citation type="journal article" date="2023" name="G3 (Bethesda)">
        <title>A chromosome-length genome assembly and annotation of blackberry (Rubus argutus, cv. 'Hillquist').</title>
        <authorList>
            <person name="Bruna T."/>
            <person name="Aryal R."/>
            <person name="Dudchenko O."/>
            <person name="Sargent D.J."/>
            <person name="Mead D."/>
            <person name="Buti M."/>
            <person name="Cavallini A."/>
            <person name="Hytonen T."/>
            <person name="Andres J."/>
            <person name="Pham M."/>
            <person name="Weisz D."/>
            <person name="Mascagni F."/>
            <person name="Usai G."/>
            <person name="Natali L."/>
            <person name="Bassil N."/>
            <person name="Fernandez G.E."/>
            <person name="Lomsadze A."/>
            <person name="Armour M."/>
            <person name="Olukolu B."/>
            <person name="Poorten T."/>
            <person name="Britton C."/>
            <person name="Davik J."/>
            <person name="Ashrafi H."/>
            <person name="Aiden E.L."/>
            <person name="Borodovsky M."/>
            <person name="Worthington M."/>
        </authorList>
    </citation>
    <scope>NUCLEOTIDE SEQUENCE [LARGE SCALE GENOMIC DNA]</scope>
    <source>
        <strain evidence="3">PI 553951</strain>
    </source>
</reference>
<dbReference type="PANTHER" id="PTHR48070">
    <property type="entry name" value="ESTERASE OVCA2"/>
    <property type="match status" value="1"/>
</dbReference>
<evidence type="ECO:0000259" key="2">
    <source>
        <dbReference type="Pfam" id="PF03959"/>
    </source>
</evidence>